<evidence type="ECO:0000313" key="6">
    <source>
        <dbReference type="Proteomes" id="UP000682733"/>
    </source>
</evidence>
<dbReference type="EMBL" id="CAJOBA010000089">
    <property type="protein sequence ID" value="CAF3502886.1"/>
    <property type="molecule type" value="Genomic_DNA"/>
</dbReference>
<dbReference type="EMBL" id="CAJNOK010000089">
    <property type="protein sequence ID" value="CAF0728405.1"/>
    <property type="molecule type" value="Genomic_DNA"/>
</dbReference>
<proteinExistence type="predicted"/>
<protein>
    <submittedName>
        <fullName evidence="5">Uncharacterized protein</fullName>
    </submittedName>
</protein>
<organism evidence="5 6">
    <name type="scientific">Didymodactylos carnosus</name>
    <dbReference type="NCBI Taxonomy" id="1234261"/>
    <lineage>
        <taxon>Eukaryota</taxon>
        <taxon>Metazoa</taxon>
        <taxon>Spiralia</taxon>
        <taxon>Gnathifera</taxon>
        <taxon>Rotifera</taxon>
        <taxon>Eurotatoria</taxon>
        <taxon>Bdelloidea</taxon>
        <taxon>Philodinida</taxon>
        <taxon>Philodinidae</taxon>
        <taxon>Didymodactylos</taxon>
    </lineage>
</organism>
<evidence type="ECO:0000313" key="4">
    <source>
        <dbReference type="EMBL" id="CAF0728405.1"/>
    </source>
</evidence>
<feature type="region of interest" description="Disordered" evidence="1">
    <location>
        <begin position="239"/>
        <end position="262"/>
    </location>
</feature>
<dbReference type="AlphaFoldDB" id="A0A8S2GJ05"/>
<feature type="compositionally biased region" description="Polar residues" evidence="1">
    <location>
        <begin position="347"/>
        <end position="364"/>
    </location>
</feature>
<feature type="compositionally biased region" description="Basic and acidic residues" evidence="1">
    <location>
        <begin position="243"/>
        <end position="257"/>
    </location>
</feature>
<dbReference type="Proteomes" id="UP000682733">
    <property type="component" value="Unassembled WGS sequence"/>
</dbReference>
<evidence type="ECO:0000256" key="3">
    <source>
        <dbReference type="SAM" id="SignalP"/>
    </source>
</evidence>
<evidence type="ECO:0000256" key="1">
    <source>
        <dbReference type="SAM" id="MobiDB-lite"/>
    </source>
</evidence>
<accession>A0A8S2GJ05</accession>
<feature type="region of interest" description="Disordered" evidence="1">
    <location>
        <begin position="333"/>
        <end position="364"/>
    </location>
</feature>
<reference evidence="5" key="1">
    <citation type="submission" date="2021-02" db="EMBL/GenBank/DDBJ databases">
        <authorList>
            <person name="Nowell W R."/>
        </authorList>
    </citation>
    <scope>NUCLEOTIDE SEQUENCE</scope>
</reference>
<feature type="chain" id="PRO_5036273563" evidence="3">
    <location>
        <begin position="18"/>
        <end position="384"/>
    </location>
</feature>
<gene>
    <name evidence="4" type="ORF">OVA965_LOCUS613</name>
    <name evidence="5" type="ORF">TMI583_LOCUS613</name>
</gene>
<dbReference type="Proteomes" id="UP000677228">
    <property type="component" value="Unassembled WGS sequence"/>
</dbReference>
<keyword evidence="2" id="KW-0812">Transmembrane</keyword>
<evidence type="ECO:0000313" key="5">
    <source>
        <dbReference type="EMBL" id="CAF3502886.1"/>
    </source>
</evidence>
<keyword evidence="3" id="KW-0732">Signal</keyword>
<evidence type="ECO:0000256" key="2">
    <source>
        <dbReference type="SAM" id="Phobius"/>
    </source>
</evidence>
<comment type="caution">
    <text evidence="5">The sequence shown here is derived from an EMBL/GenBank/DDBJ whole genome shotgun (WGS) entry which is preliminary data.</text>
</comment>
<sequence>MLFIQLCLLLMVAQISCRVFNASRSVSLRAEAELCNKTNGAEKLRNMKFSHKIVVDGTKAEFSFEINDTYTRDDLLMEHYYFSTTFVEKNRYECRSNSSKIKANGSLNMTGLAEKGNYIVCVIFVNGPYSLASSQFCDVVSVAENCVLKPEEHKYSNQYVYLLAIFFVILFAIVIIGTCIRDYIKRPKTIEQLLETLPEHHADKLKELISMESNDDADPRTSQSRELSIISLEVDNESDDVDPIDKQRRSRGRRNESVDSINFGYGRTSESITLGVDIKPDDADEINKRRRSRGRRNESINSINFGVYGRNSQSRVPSITSLGVDIESDDAEQINKRRRSRGRRNESTNAINFGYDNNEQLSNNYNNRLSKSYASIIEESEIDS</sequence>
<feature type="signal peptide" evidence="3">
    <location>
        <begin position="1"/>
        <end position="17"/>
    </location>
</feature>
<feature type="transmembrane region" description="Helical" evidence="2">
    <location>
        <begin position="159"/>
        <end position="180"/>
    </location>
</feature>
<keyword evidence="2" id="KW-0472">Membrane</keyword>
<keyword evidence="2" id="KW-1133">Transmembrane helix</keyword>
<name>A0A8S2GJ05_9BILA</name>